<dbReference type="InterPro" id="IPR003599">
    <property type="entry name" value="Ig_sub"/>
</dbReference>
<dbReference type="InterPro" id="IPR051336">
    <property type="entry name" value="RhoGEF_Guanine_NuclExch_SF"/>
</dbReference>
<keyword evidence="12" id="KW-0393">Immunoglobulin domain</keyword>
<feature type="domain" description="DH" evidence="21">
    <location>
        <begin position="1918"/>
        <end position="2095"/>
    </location>
</feature>
<dbReference type="Gene3D" id="3.40.525.10">
    <property type="entry name" value="CRAL-TRIO lipid binding domain"/>
    <property type="match status" value="1"/>
</dbReference>
<keyword evidence="6" id="KW-0723">Serine/threonine-protein kinase</keyword>
<dbReference type="EC" id="2.7.11.1" evidence="3"/>
<dbReference type="InterPro" id="IPR036116">
    <property type="entry name" value="FN3_sf"/>
</dbReference>
<dbReference type="PROSITE" id="PS50853">
    <property type="entry name" value="FN3"/>
    <property type="match status" value="1"/>
</dbReference>
<evidence type="ECO:0000256" key="9">
    <source>
        <dbReference type="ARBA" id="ARBA00022737"/>
    </source>
</evidence>
<dbReference type="SMART" id="SM00408">
    <property type="entry name" value="IGc2"/>
    <property type="match status" value="1"/>
</dbReference>
<feature type="region of interest" description="Disordered" evidence="18">
    <location>
        <begin position="1733"/>
        <end position="1827"/>
    </location>
</feature>
<comment type="subcellular location">
    <subcellularLocation>
        <location evidence="1">Cytoplasm</location>
    </subcellularLocation>
</comment>
<comment type="catalytic activity">
    <reaction evidence="14">
        <text>L-seryl-[protein] + ATP = O-phospho-L-seryl-[protein] + ADP + H(+)</text>
        <dbReference type="Rhea" id="RHEA:17989"/>
        <dbReference type="Rhea" id="RHEA-COMP:9863"/>
        <dbReference type="Rhea" id="RHEA-COMP:11604"/>
        <dbReference type="ChEBI" id="CHEBI:15378"/>
        <dbReference type="ChEBI" id="CHEBI:29999"/>
        <dbReference type="ChEBI" id="CHEBI:30616"/>
        <dbReference type="ChEBI" id="CHEBI:83421"/>
        <dbReference type="ChEBI" id="CHEBI:456216"/>
        <dbReference type="EC" id="2.7.11.1"/>
    </reaction>
</comment>
<dbReference type="SUPFAM" id="SSF50729">
    <property type="entry name" value="PH domain-like"/>
    <property type="match status" value="2"/>
</dbReference>
<feature type="domain" description="DH" evidence="21">
    <location>
        <begin position="1299"/>
        <end position="1473"/>
    </location>
</feature>
<feature type="compositionally biased region" description="Basic and acidic residues" evidence="18">
    <location>
        <begin position="2353"/>
        <end position="2377"/>
    </location>
</feature>
<dbReference type="RefSeq" id="XP_066917701.1">
    <property type="nucleotide sequence ID" value="XM_067061600.1"/>
</dbReference>
<feature type="domain" description="Protein kinase" evidence="22">
    <location>
        <begin position="2677"/>
        <end position="2931"/>
    </location>
</feature>
<evidence type="ECO:0000256" key="1">
    <source>
        <dbReference type="ARBA" id="ARBA00004496"/>
    </source>
</evidence>
<protein>
    <recommendedName>
        <fullName evidence="3">non-specific serine/threonine protein kinase</fullName>
        <ecNumber evidence="3">2.7.11.1</ecNumber>
    </recommendedName>
</protein>
<feature type="domain" description="PH" evidence="20">
    <location>
        <begin position="1487"/>
        <end position="1599"/>
    </location>
</feature>
<feature type="compositionally biased region" description="Acidic residues" evidence="18">
    <location>
        <begin position="1879"/>
        <end position="1895"/>
    </location>
</feature>
<dbReference type="InterPro" id="IPR003598">
    <property type="entry name" value="Ig_sub2"/>
</dbReference>
<accession>A0A7M5VFE0</accession>
<dbReference type="Gene3D" id="1.10.510.10">
    <property type="entry name" value="Transferase(Phosphotransferase) domain 1"/>
    <property type="match status" value="1"/>
</dbReference>
<dbReference type="Pfam" id="PF00069">
    <property type="entry name" value="Pkinase"/>
    <property type="match status" value="1"/>
</dbReference>
<feature type="region of interest" description="Disordered" evidence="18">
    <location>
        <begin position="1614"/>
        <end position="1633"/>
    </location>
</feature>
<dbReference type="Gene3D" id="2.60.40.10">
    <property type="entry name" value="Immunoglobulins"/>
    <property type="match status" value="2"/>
</dbReference>
<dbReference type="SMART" id="SM00220">
    <property type="entry name" value="S_TKc"/>
    <property type="match status" value="1"/>
</dbReference>
<keyword evidence="5" id="KW-0963">Cytoplasm</keyword>
<dbReference type="Gene3D" id="2.30.30.40">
    <property type="entry name" value="SH3 Domains"/>
    <property type="match status" value="1"/>
</dbReference>
<dbReference type="SMART" id="SM00060">
    <property type="entry name" value="FN3"/>
    <property type="match status" value="1"/>
</dbReference>
<sequence>MSLKSPSRQSSTSDRWSKTSSDSEASLFLSSGELRLDFLRAADVKDGLECLSQFTGGRDRKGYLFLTILNDATDDDVKLIDLKKVVLYLTTHRSISNADKENGFSFLVSLKPTSPFGSVKPLSKVLQEHFPFNVAHIYVIKPPGYRERLLSSSSKSKFDVNLLTKEMLNKYIAPEELTSKFGGTKEYNHSAWFTMRLAFEKFLFESMALSSKLDDIKRSLLQDDFAVTVEGVREQLHHHQHVRKWIVKAPIELLENEAEKVITIIKNSCDCQSEDDLKDEYKNSMIQVRGMIGTLKEQRQLLKELWVSRKGQLEQRFQFNVFKQDTEKMLEWIQDNRDEFLCHFTEIGEDLEYAMELREEHKQFEENCGDVQVNIDRILKVAERLKDMQFFDVELIDRLYIKLESEWKKLYSAVERRTIMLEASISFHKHSQKYIGQNKVWMEEIMSLEKRAIDSQNVVDELLQNHEHLKQTMKQSYESISSEAQSLLNVLQRAPGSEPPDAREEKAKSRLSDYTEAASHVMDMIVELYEQNKQLQIVWDKQKIKITQKFKLSLFEVETVKILKKIKGSGHSFLSKHPWVGDCLELAEEILSDQDDFEKSFQETYVKSKKLIESAAQLAESKECDPQDIKAKASFLESEVKNFTAKLKKRRELLKMAVNFYKNSQKLAKATDKLKEEVNLEGAEPQNFDEHLEKHRNDCESTLEKILATVHDGQILSSQLLQEGKVPEKDSRTSFFSHGSHSVEHSRQAVESHLKELNQNRQQLEKLWRGRQKKLDYWVKVKHYERDTNTLYLDVSKWNSSWQKKELSADVNKAVNLVKRFEDEYKDLAERFTALIEEGKQLEELLNTSGVEVLITLKDAKVDSRQHIAHIIKQSGSEFSVVKKIHHSLKVKYDFSIKQRKLEADAKKVSGWIRHGESILQASQEAGFSMFEAEALLREYERFHNAIETTRLGVLDIKTNAEKLKADGHQDYITIMNISENVDSKWKTLMQHAEERRAVVFSSYNFYRAAEQIGKLLEKFSKDCRSEEDPCAVFSSYELRFRREKIEALMKQSEPERKAVEDGCLKVKDSSQEFLKHVLPSSDGNQTPVIEGTVGRLEITVQDLVEQVTSQEAFVLKQIQLRKNVLANCAEFVTFEEEVTQTLSIIQEQGTVLSEGFNSLQNEAEETQTVEGEDQQKTHLEKEEEYRTMFIQIRDGVKKLLKQASDHISRIHYHRVAISELATSIDKRYKDLEQVMKQYRESLEKKLETTLPAYEDEEEWPSLSVFELTNTDLKVARRDVSHDSGIHEISEEKRRSVKRIEFIIKELIQTERAYVDDMKCCIDNFLTPMYSSPDLPNALRGASDIIFGNIEHIHEFHSKVFLRELVKYEKCPENVGNCFIEWADKFHMYVDFCANKPDSNSLLIEHGETFFEDLQQKKNLGLSLAAYLIKPVQRITKYQLLLKDLLSCCDDVDGSLQAGLDVMLSVPRRANDAMYLCLIKGFDEQGSLETLGKILLQDSFTIFDPKHILKKAKERHVFLFEQALLFCKENKDTNGKCTFEFKTKLKTSEMGITEYMAEDKCKFAVWTGAPPYTEEKRIIKAESEEVKHMWVKEIRNLTQQFQFGLLQARASFYPTSPRKRGNRKSTSQADISFSSDTYNNDRALSDCDTATICSRLSLDNSSMIVTDRYIVTDDFTPKPGHEHEIALIKGQTVDILGRPPGSASWRVRIMDSDVTGDAEGLVPFNVLKKIEESPLRNKRSSVETLHSQSSEDSFATDSPKGSNMSISGDSSSKSNRRRTKSNININSLKMRTWSKGTAKKYQQMAAMQKPPLPMTPSRRGTASGGGSKKLQALLGAPESDIDLLIRTGDTPDGKYATLGRQPSGSGNAERVKFLHANEPEDAGFQEGDYDSEGDSMSDSNESYTSSVKGDSEERAVLKRMTVLRELIKTENDYINDLELIELKYRPAFLQRDDIPEELKNRDRIIFGNLTDILDFHKGTLIKDLQQCESTPENLPNVFLKSEKKFEHYIQYCANKPRSATLIHDHLPNIFADISNQLQLKSSLDEYLMKPISRIMNYHTVLKDYIKYTQRAGLNTDLLFQALHVMQSIPKKSDDVMNIGMLEGFKDNLNEQGKLLIQDTLYVANAKLQEASSERRVFLFEQMVIFCEPFERKTNLKAYMYQYSIETHTLGLTQSSFDDDPCKLAIWSKKEDGSSDIYVMAAQNATAKKTWIDSIRRILEDQHGKVSRQSIGSNSSFNSDDIQLNGGGGGRPQLTDKMGKIIPSLQHVNLVPLDQLKGKKGSNEDLSKPTIEHKRYMVTENYQALSSEELSVHKGEIVYLIHRDKKSATFYRVRSFTKEREGLVPSKILHKSKEKNEGDSKVKRQDSVGGGDKKDKKDKAKKSKVNSGTLLRTASLKRKKKEKEKLNGEANTSNTEKPVLDTLHHHWQSNFDSSDDDAAKEANAKAAEKLQHIIHRDPKSTFEVAPEFKILPRDVTVEVATHVKLTCTVLANPTPNVIWTKNDHIELQSGDKYQIDFKNSMCTLEILSTEVSDTGTYTVTASNNLGTASYSAKITVRGENKPGAPSKPFFTSVTPTSLDIRWYPPSDIDNCPVSGYTVQYQVLGSSTWQMAVAACHDTRTTVENLIAGKSYRFLVTAHNNQGNSVESEPSDPICVGDIASPRRNVHEIKWREKVENHYQICGELGRGRFSIVKRCVEKSTNKEYAAKIVRRRMVKKETVESEVAILQELNHSAIVSLHEIYDAPNGLVLVEQLLTGGRLFDHIVIMDNLTEQIAVRHVKELLLAISYLHKNNIAHLDVKPENILLTGGESPSVVVSDFGDAVRINKRVPYQHELSGNPEFAAPEIVSGDTISLATDMWSVGVVVFVLLGGVSPFYSDNRERACANVTEIRYTFPDDFFAEISDEAKDFIEELLVRDQTSRPDADECLNFAWMKMTEPRKIPIELSRLAAFNARRRYQYESNNQSNVTSSQLLSSPQKKGSTNR</sequence>
<feature type="compositionally biased region" description="Low complexity" evidence="18">
    <location>
        <begin position="10"/>
        <end position="20"/>
    </location>
</feature>
<dbReference type="InterPro" id="IPR035899">
    <property type="entry name" value="DBL_dom_sf"/>
</dbReference>
<evidence type="ECO:0000259" key="21">
    <source>
        <dbReference type="PROSITE" id="PS50010"/>
    </source>
</evidence>
<keyword evidence="8" id="KW-0344">Guanine-nucleotide releasing factor</keyword>
<dbReference type="PROSITE" id="PS50835">
    <property type="entry name" value="IG_LIKE"/>
    <property type="match status" value="1"/>
</dbReference>
<feature type="domain" description="SH3" evidence="19">
    <location>
        <begin position="2290"/>
        <end position="2353"/>
    </location>
</feature>
<dbReference type="SMART" id="SM00150">
    <property type="entry name" value="SPEC"/>
    <property type="match status" value="5"/>
</dbReference>
<dbReference type="InterPro" id="IPR036179">
    <property type="entry name" value="Ig-like_dom_sf"/>
</dbReference>
<dbReference type="Gene3D" id="3.30.200.20">
    <property type="entry name" value="Phosphorylase Kinase, domain 1"/>
    <property type="match status" value="1"/>
</dbReference>
<dbReference type="SMART" id="SM00409">
    <property type="entry name" value="IG"/>
    <property type="match status" value="1"/>
</dbReference>
<evidence type="ECO:0000256" key="16">
    <source>
        <dbReference type="PROSITE-ProRule" id="PRU10141"/>
    </source>
</evidence>
<dbReference type="InterPro" id="IPR055251">
    <property type="entry name" value="SOS1_NGEF_PH"/>
</dbReference>
<dbReference type="SUPFAM" id="SSF50044">
    <property type="entry name" value="SH3-domain"/>
    <property type="match status" value="2"/>
</dbReference>
<dbReference type="SUPFAM" id="SSF48065">
    <property type="entry name" value="DBL homology domain (DH-domain)"/>
    <property type="match status" value="2"/>
</dbReference>
<evidence type="ECO:0000256" key="8">
    <source>
        <dbReference type="ARBA" id="ARBA00022658"/>
    </source>
</evidence>
<dbReference type="GO" id="GO:0004674">
    <property type="term" value="F:protein serine/threonine kinase activity"/>
    <property type="evidence" value="ECO:0007669"/>
    <property type="project" value="UniProtKB-KW"/>
</dbReference>
<evidence type="ECO:0000256" key="11">
    <source>
        <dbReference type="ARBA" id="ARBA00022840"/>
    </source>
</evidence>
<feature type="domain" description="Ig-like" evidence="24">
    <location>
        <begin position="2465"/>
        <end position="2554"/>
    </location>
</feature>
<feature type="domain" description="PH" evidence="20">
    <location>
        <begin position="2107"/>
        <end position="2219"/>
    </location>
</feature>
<dbReference type="InterPro" id="IPR017441">
    <property type="entry name" value="Protein_kinase_ATP_BS"/>
</dbReference>
<dbReference type="InterPro" id="IPR013098">
    <property type="entry name" value="Ig_I-set"/>
</dbReference>
<dbReference type="EnsemblMetazoa" id="CLYHEMT010823.1">
    <property type="protein sequence ID" value="CLYHEMP010823.1"/>
    <property type="gene ID" value="CLYHEMG010823"/>
</dbReference>
<dbReference type="PANTHER" id="PTHR22826:SF106">
    <property type="entry name" value="TRIO, ISOFORM A"/>
    <property type="match status" value="1"/>
</dbReference>
<dbReference type="Proteomes" id="UP000594262">
    <property type="component" value="Unplaced"/>
</dbReference>
<dbReference type="InterPro" id="IPR013783">
    <property type="entry name" value="Ig-like_fold"/>
</dbReference>
<evidence type="ECO:0000256" key="12">
    <source>
        <dbReference type="ARBA" id="ARBA00023319"/>
    </source>
</evidence>
<dbReference type="SMART" id="SM00516">
    <property type="entry name" value="SEC14"/>
    <property type="match status" value="1"/>
</dbReference>
<dbReference type="Pfam" id="PF00041">
    <property type="entry name" value="fn3"/>
    <property type="match status" value="1"/>
</dbReference>
<dbReference type="GO" id="GO:0019898">
    <property type="term" value="C:extrinsic component of membrane"/>
    <property type="evidence" value="ECO:0007669"/>
    <property type="project" value="TreeGrafter"/>
</dbReference>
<evidence type="ECO:0000259" key="22">
    <source>
        <dbReference type="PROSITE" id="PS50011"/>
    </source>
</evidence>
<dbReference type="Pfam" id="PF22697">
    <property type="entry name" value="SOS1_NGEF_PH"/>
    <property type="match status" value="2"/>
</dbReference>
<dbReference type="PANTHER" id="PTHR22826">
    <property type="entry name" value="RHO GUANINE EXCHANGE FACTOR-RELATED"/>
    <property type="match status" value="1"/>
</dbReference>
<dbReference type="GO" id="GO:0005085">
    <property type="term" value="F:guanyl-nucleotide exchange factor activity"/>
    <property type="evidence" value="ECO:0007669"/>
    <property type="project" value="UniProtKB-KW"/>
</dbReference>
<evidence type="ECO:0000259" key="19">
    <source>
        <dbReference type="PROSITE" id="PS50002"/>
    </source>
</evidence>
<keyword evidence="17" id="KW-0175">Coiled coil</keyword>
<evidence type="ECO:0000256" key="7">
    <source>
        <dbReference type="ARBA" id="ARBA00022553"/>
    </source>
</evidence>
<evidence type="ECO:0000256" key="18">
    <source>
        <dbReference type="SAM" id="MobiDB-lite"/>
    </source>
</evidence>
<dbReference type="PROSITE" id="PS50191">
    <property type="entry name" value="CRAL_TRIO"/>
    <property type="match status" value="1"/>
</dbReference>
<dbReference type="Pfam" id="PF00621">
    <property type="entry name" value="RhoGEF"/>
    <property type="match status" value="2"/>
</dbReference>
<dbReference type="Pfam" id="PF07653">
    <property type="entry name" value="SH3_2"/>
    <property type="match status" value="1"/>
</dbReference>
<evidence type="ECO:0000256" key="6">
    <source>
        <dbReference type="ARBA" id="ARBA00022527"/>
    </source>
</evidence>
<feature type="domain" description="CRAL-TRIO" evidence="23">
    <location>
        <begin position="99"/>
        <end position="189"/>
    </location>
</feature>
<evidence type="ECO:0000313" key="27">
    <source>
        <dbReference type="Proteomes" id="UP000594262"/>
    </source>
</evidence>
<dbReference type="SUPFAM" id="SSF49265">
    <property type="entry name" value="Fibronectin type III"/>
    <property type="match status" value="1"/>
</dbReference>
<dbReference type="PROSITE" id="PS00108">
    <property type="entry name" value="PROTEIN_KINASE_ST"/>
    <property type="match status" value="1"/>
</dbReference>
<dbReference type="PROSITE" id="PS50003">
    <property type="entry name" value="PH_DOMAIN"/>
    <property type="match status" value="2"/>
</dbReference>
<keyword evidence="4 15" id="KW-0728">SH3 domain</keyword>
<dbReference type="InterPro" id="IPR000219">
    <property type="entry name" value="DH_dom"/>
</dbReference>
<keyword evidence="7" id="KW-0597">Phosphoprotein</keyword>
<keyword evidence="6" id="KW-0808">Transferase</keyword>
<dbReference type="CDD" id="cd00063">
    <property type="entry name" value="FN3"/>
    <property type="match status" value="1"/>
</dbReference>
<dbReference type="InterPro" id="IPR001849">
    <property type="entry name" value="PH_domain"/>
</dbReference>
<keyword evidence="27" id="KW-1185">Reference proteome</keyword>
<evidence type="ECO:0000259" key="25">
    <source>
        <dbReference type="PROSITE" id="PS50853"/>
    </source>
</evidence>
<keyword evidence="10 16" id="KW-0547">Nucleotide-binding</keyword>
<dbReference type="CDD" id="cd00160">
    <property type="entry name" value="RhoGEF"/>
    <property type="match status" value="2"/>
</dbReference>
<dbReference type="InterPro" id="IPR018159">
    <property type="entry name" value="Spectrin/alpha-actinin"/>
</dbReference>
<feature type="compositionally biased region" description="Low complexity" evidence="18">
    <location>
        <begin position="1762"/>
        <end position="1773"/>
    </location>
</feature>
<dbReference type="InterPro" id="IPR001251">
    <property type="entry name" value="CRAL-TRIO_dom"/>
</dbReference>
<dbReference type="InterPro" id="IPR007110">
    <property type="entry name" value="Ig-like_dom"/>
</dbReference>
<dbReference type="PROSITE" id="PS00107">
    <property type="entry name" value="PROTEIN_KINASE_ATP"/>
    <property type="match status" value="1"/>
</dbReference>
<evidence type="ECO:0000259" key="24">
    <source>
        <dbReference type="PROSITE" id="PS50835"/>
    </source>
</evidence>
<dbReference type="InterPro" id="IPR000719">
    <property type="entry name" value="Prot_kinase_dom"/>
</dbReference>
<feature type="region of interest" description="Disordered" evidence="18">
    <location>
        <begin position="1878"/>
        <end position="1908"/>
    </location>
</feature>
<keyword evidence="9" id="KW-0677">Repeat</keyword>
<keyword evidence="6" id="KW-0418">Kinase</keyword>
<dbReference type="InterPro" id="IPR003961">
    <property type="entry name" value="FN3_dom"/>
</dbReference>
<dbReference type="SUPFAM" id="SSF52087">
    <property type="entry name" value="CRAL/TRIO domain"/>
    <property type="match status" value="1"/>
</dbReference>
<evidence type="ECO:0000259" key="23">
    <source>
        <dbReference type="PROSITE" id="PS50191"/>
    </source>
</evidence>
<dbReference type="GO" id="GO:0005524">
    <property type="term" value="F:ATP binding"/>
    <property type="evidence" value="ECO:0007669"/>
    <property type="project" value="UniProtKB-UniRule"/>
</dbReference>
<feature type="compositionally biased region" description="Polar residues" evidence="18">
    <location>
        <begin position="1624"/>
        <end position="1633"/>
    </location>
</feature>
<dbReference type="Pfam" id="PF07679">
    <property type="entry name" value="I-set"/>
    <property type="match status" value="1"/>
</dbReference>
<dbReference type="InterPro" id="IPR001452">
    <property type="entry name" value="SH3_domain"/>
</dbReference>
<proteinExistence type="inferred from homology"/>
<dbReference type="CDD" id="cd00176">
    <property type="entry name" value="SPEC"/>
    <property type="match status" value="2"/>
</dbReference>
<evidence type="ECO:0000256" key="4">
    <source>
        <dbReference type="ARBA" id="ARBA00022443"/>
    </source>
</evidence>
<evidence type="ECO:0000313" key="26">
    <source>
        <dbReference type="EnsemblMetazoa" id="CLYHEMP010823.1"/>
    </source>
</evidence>
<comment type="catalytic activity">
    <reaction evidence="13">
        <text>L-threonyl-[protein] + ATP = O-phospho-L-threonyl-[protein] + ADP + H(+)</text>
        <dbReference type="Rhea" id="RHEA:46608"/>
        <dbReference type="Rhea" id="RHEA-COMP:11060"/>
        <dbReference type="Rhea" id="RHEA-COMP:11605"/>
        <dbReference type="ChEBI" id="CHEBI:15378"/>
        <dbReference type="ChEBI" id="CHEBI:30013"/>
        <dbReference type="ChEBI" id="CHEBI:30616"/>
        <dbReference type="ChEBI" id="CHEBI:61977"/>
        <dbReference type="ChEBI" id="CHEBI:456216"/>
        <dbReference type="EC" id="2.7.11.1"/>
    </reaction>
</comment>
<feature type="region of interest" description="Disordered" evidence="18">
    <location>
        <begin position="2960"/>
        <end position="2982"/>
    </location>
</feature>
<dbReference type="PROSITE" id="PS50002">
    <property type="entry name" value="SH3"/>
    <property type="match status" value="2"/>
</dbReference>
<evidence type="ECO:0000256" key="15">
    <source>
        <dbReference type="PROSITE-ProRule" id="PRU00192"/>
    </source>
</evidence>
<feature type="binding site" evidence="16">
    <location>
        <position position="2715"/>
    </location>
    <ligand>
        <name>ATP</name>
        <dbReference type="ChEBI" id="CHEBI:30616"/>
    </ligand>
</feature>
<reference evidence="26" key="1">
    <citation type="submission" date="2021-01" db="UniProtKB">
        <authorList>
            <consortium name="EnsemblMetazoa"/>
        </authorList>
    </citation>
    <scope>IDENTIFICATION</scope>
</reference>
<dbReference type="GeneID" id="136805057"/>
<dbReference type="InterPro" id="IPR011993">
    <property type="entry name" value="PH-like_dom_sf"/>
</dbReference>
<dbReference type="InterPro" id="IPR036028">
    <property type="entry name" value="SH3-like_dom_sf"/>
</dbReference>
<dbReference type="FunFam" id="2.60.40.10:FF:001223">
    <property type="entry name" value="Sidekick cell adhesion molecule 1"/>
    <property type="match status" value="1"/>
</dbReference>
<dbReference type="OrthoDB" id="10256089at2759"/>
<evidence type="ECO:0000256" key="13">
    <source>
        <dbReference type="ARBA" id="ARBA00047899"/>
    </source>
</evidence>
<dbReference type="GO" id="GO:0005737">
    <property type="term" value="C:cytoplasm"/>
    <property type="evidence" value="ECO:0007669"/>
    <property type="project" value="UniProtKB-SubCell"/>
</dbReference>
<feature type="coiled-coil region" evidence="17">
    <location>
        <begin position="804"/>
        <end position="838"/>
    </location>
</feature>
<dbReference type="InterPro" id="IPR011009">
    <property type="entry name" value="Kinase-like_dom_sf"/>
</dbReference>
<dbReference type="Gene3D" id="1.20.900.10">
    <property type="entry name" value="Dbl homology (DH) domain"/>
    <property type="match status" value="2"/>
</dbReference>
<feature type="coiled-coil region" evidence="17">
    <location>
        <begin position="1222"/>
        <end position="1249"/>
    </location>
</feature>
<evidence type="ECO:0000256" key="14">
    <source>
        <dbReference type="ARBA" id="ARBA00048679"/>
    </source>
</evidence>
<dbReference type="PROSITE" id="PS50011">
    <property type="entry name" value="PROTEIN_KINASE_DOM"/>
    <property type="match status" value="1"/>
</dbReference>
<feature type="region of interest" description="Disordered" evidence="18">
    <location>
        <begin position="1"/>
        <end position="20"/>
    </location>
</feature>
<feature type="compositionally biased region" description="Polar residues" evidence="18">
    <location>
        <begin position="1742"/>
        <end position="1761"/>
    </location>
</feature>
<feature type="domain" description="Fibronectin type-III" evidence="25">
    <location>
        <begin position="2563"/>
        <end position="2657"/>
    </location>
</feature>
<feature type="domain" description="SH3" evidence="19">
    <location>
        <begin position="1664"/>
        <end position="1732"/>
    </location>
</feature>
<evidence type="ECO:0000256" key="2">
    <source>
        <dbReference type="ARBA" id="ARBA00006692"/>
    </source>
</evidence>
<keyword evidence="11 16" id="KW-0067">ATP-binding</keyword>
<evidence type="ECO:0000259" key="20">
    <source>
        <dbReference type="PROSITE" id="PS50003"/>
    </source>
</evidence>
<evidence type="ECO:0000256" key="5">
    <source>
        <dbReference type="ARBA" id="ARBA00022490"/>
    </source>
</evidence>
<evidence type="ECO:0000256" key="3">
    <source>
        <dbReference type="ARBA" id="ARBA00012513"/>
    </source>
</evidence>
<feature type="region of interest" description="Disordered" evidence="18">
    <location>
        <begin position="2346"/>
        <end position="2418"/>
    </location>
</feature>
<dbReference type="SMART" id="SM00326">
    <property type="entry name" value="SH3"/>
    <property type="match status" value="2"/>
</dbReference>
<feature type="compositionally biased region" description="Polar residues" evidence="18">
    <location>
        <begin position="1896"/>
        <end position="1908"/>
    </location>
</feature>
<evidence type="ECO:0000256" key="17">
    <source>
        <dbReference type="SAM" id="Coils"/>
    </source>
</evidence>
<dbReference type="SMART" id="SM00325">
    <property type="entry name" value="RhoGEF"/>
    <property type="match status" value="2"/>
</dbReference>
<dbReference type="PROSITE" id="PS50010">
    <property type="entry name" value="DH_2"/>
    <property type="match status" value="2"/>
</dbReference>
<dbReference type="Gene3D" id="1.20.58.60">
    <property type="match status" value="4"/>
</dbReference>
<dbReference type="CDD" id="cd00170">
    <property type="entry name" value="SEC14"/>
    <property type="match status" value="1"/>
</dbReference>
<comment type="similarity">
    <text evidence="2">Belongs to the protein kinase superfamily. CAMK Ser/Thr protein kinase family.</text>
</comment>
<dbReference type="SMART" id="SM00233">
    <property type="entry name" value="PH"/>
    <property type="match status" value="2"/>
</dbReference>
<dbReference type="SUPFAM" id="SSF56112">
    <property type="entry name" value="Protein kinase-like (PK-like)"/>
    <property type="match status" value="1"/>
</dbReference>
<dbReference type="InterPro" id="IPR008271">
    <property type="entry name" value="Ser/Thr_kinase_AS"/>
</dbReference>
<name>A0A7M5VFE0_9CNID</name>
<organism evidence="26 27">
    <name type="scientific">Clytia hemisphaerica</name>
    <dbReference type="NCBI Taxonomy" id="252671"/>
    <lineage>
        <taxon>Eukaryota</taxon>
        <taxon>Metazoa</taxon>
        <taxon>Cnidaria</taxon>
        <taxon>Hydrozoa</taxon>
        <taxon>Hydroidolina</taxon>
        <taxon>Leptothecata</taxon>
        <taxon>Obeliida</taxon>
        <taxon>Clytiidae</taxon>
        <taxon>Clytia</taxon>
    </lineage>
</organism>
<evidence type="ECO:0000256" key="10">
    <source>
        <dbReference type="ARBA" id="ARBA00022741"/>
    </source>
</evidence>
<dbReference type="SUPFAM" id="SSF46966">
    <property type="entry name" value="Spectrin repeat"/>
    <property type="match status" value="4"/>
</dbReference>
<dbReference type="Pfam" id="PF00435">
    <property type="entry name" value="Spectrin"/>
    <property type="match status" value="2"/>
</dbReference>
<dbReference type="SUPFAM" id="SSF48726">
    <property type="entry name" value="Immunoglobulin"/>
    <property type="match status" value="1"/>
</dbReference>
<dbReference type="InterPro" id="IPR036865">
    <property type="entry name" value="CRAL-TRIO_dom_sf"/>
</dbReference>
<dbReference type="InterPro" id="IPR002017">
    <property type="entry name" value="Spectrin_repeat"/>
</dbReference>
<dbReference type="Gene3D" id="2.30.29.30">
    <property type="entry name" value="Pleckstrin-homology domain (PH domain)/Phosphotyrosine-binding domain (PTB)"/>
    <property type="match status" value="2"/>
</dbReference>